<sequence>MMTNKWITYALTLAIILILISSITYANTIYGPAPTPVVYAKYVITMNLTDSRPTVQFLSSIVNEYPLTYHEDSLIDNVTPVWVATADKEFTLYIINASETTAQQWVLLNATAITNATGGITWVLKVPLYLLYPQPVYANWYVLITEDLNGEEYVVFAFKTSNESLTQVLGGLSTVGGYLIALNGEPYYLWNYYYGYNPATKGVGEYYEVSLPGLSVFTMWVGQGINASSWPSSGFQEVLQVLSYSFSEYVNSSLITHLTLSPNMTIGEITNYGYAIYQRPRLVPFGPVIYISPILLMPNGTIVNPSCIPNTYYLLQVNYITQSGYSIPVYETENYPMGLYLLNGSLLFGGYLQAYDFFNGSVIPITPVQYLVPTYQSQVSAVSWCTLQVFNYEDSQVASGNVSAGIVAIGINGSTAGVSTQYVTNRLTESLFSIGIGRVIMELRLR</sequence>
<dbReference type="AlphaFoldDB" id="E1QPP9"/>
<keyword evidence="2" id="KW-1185">Reference proteome</keyword>
<reference evidence="2" key="2">
    <citation type="journal article" date="2010" name="Stand. Genomic Sci.">
        <title>Complete genome sequence of Vulcanisaeta distributa type strain (IC-017T).</title>
        <authorList>
            <person name="Mavromatis K."/>
            <person name="Sikorski J."/>
            <person name="Pabst E."/>
            <person name="Teshima H."/>
            <person name="Lapidus A."/>
            <person name="Lucas S."/>
            <person name="Nolan M."/>
            <person name="Glavina Del Rio T."/>
            <person name="Cheng J."/>
            <person name="Bruce D."/>
            <person name="Goodwin L."/>
            <person name="Pitluck S."/>
            <person name="Liolios K."/>
            <person name="Ivanova N."/>
            <person name="Mikhailova N."/>
            <person name="Pati A."/>
            <person name="Chen A."/>
            <person name="Palaniappan K."/>
            <person name="Land M."/>
            <person name="Hauser L."/>
            <person name="Chang Y."/>
            <person name="Jeffries C."/>
            <person name="Rohde M."/>
            <person name="Spring S."/>
            <person name="Goker M."/>
            <person name="Wirth R."/>
            <person name="Woyke T."/>
            <person name="Bristow J."/>
            <person name="Eisen J."/>
            <person name="Markowitz V."/>
            <person name="Hugenholtz P."/>
            <person name="Klenk H."/>
            <person name="Kyrpides N."/>
        </authorList>
    </citation>
    <scope>NUCLEOTIDE SEQUENCE [LARGE SCALE GENOMIC DNA]</scope>
    <source>
        <strain evidence="2">DSM 14429 / JCM 11212 / NBRC 100878 / IC-017</strain>
    </source>
</reference>
<dbReference type="HOGENOM" id="CLU_613422_0_0_2"/>
<dbReference type="STRING" id="572478.Vdis_0955"/>
<gene>
    <name evidence="1" type="ordered locus">Vdis_0955</name>
</gene>
<evidence type="ECO:0000313" key="2">
    <source>
        <dbReference type="Proteomes" id="UP000006681"/>
    </source>
</evidence>
<organism evidence="1 2">
    <name type="scientific">Vulcanisaeta distributa (strain DSM 14429 / JCM 11212 / NBRC 100878 / IC-017)</name>
    <dbReference type="NCBI Taxonomy" id="572478"/>
    <lineage>
        <taxon>Archaea</taxon>
        <taxon>Thermoproteota</taxon>
        <taxon>Thermoprotei</taxon>
        <taxon>Thermoproteales</taxon>
        <taxon>Thermoproteaceae</taxon>
        <taxon>Vulcanisaeta</taxon>
    </lineage>
</organism>
<proteinExistence type="predicted"/>
<dbReference type="KEGG" id="vdi:Vdis_0955"/>
<protein>
    <submittedName>
        <fullName evidence="1">Uncharacterized protein</fullName>
    </submittedName>
</protein>
<dbReference type="RefSeq" id="WP_013336070.1">
    <property type="nucleotide sequence ID" value="NC_014537.1"/>
</dbReference>
<dbReference type="EMBL" id="CP002100">
    <property type="protein sequence ID" value="ADN50345.1"/>
    <property type="molecule type" value="Genomic_DNA"/>
</dbReference>
<dbReference type="GeneID" id="9751884"/>
<evidence type="ECO:0000313" key="1">
    <source>
        <dbReference type="EMBL" id="ADN50345.1"/>
    </source>
</evidence>
<accession>E1QPP9</accession>
<dbReference type="Proteomes" id="UP000006681">
    <property type="component" value="Chromosome"/>
</dbReference>
<dbReference type="eggNOG" id="arCOG10495">
    <property type="taxonomic scope" value="Archaea"/>
</dbReference>
<name>E1QPP9_VULDI</name>
<reference evidence="1 2" key="1">
    <citation type="journal article" date="2010" name="Stand. Genomic Sci.">
        <title>Complete genome sequence of Vulcanisaeta distributa type strain (IC-017).</title>
        <authorList>
            <person name="Mavromatis K."/>
            <person name="Sikorski J."/>
            <person name="Pabst E."/>
            <person name="Teshima H."/>
            <person name="Lapidus A."/>
            <person name="Lucas S."/>
            <person name="Nolan M."/>
            <person name="Glavina Del Rio T."/>
            <person name="Cheng J.F."/>
            <person name="Bruce D."/>
            <person name="Goodwin L."/>
            <person name="Pitluck S."/>
            <person name="Liolios K."/>
            <person name="Ivanova N."/>
            <person name="Mikhailova N."/>
            <person name="Pati A."/>
            <person name="Chen A."/>
            <person name="Palaniappan K."/>
            <person name="Land M."/>
            <person name="Hauser L."/>
            <person name="Chang Y.J."/>
            <person name="Jeffries C.D."/>
            <person name="Rohde M."/>
            <person name="Spring S."/>
            <person name="Goker M."/>
            <person name="Wirth R."/>
            <person name="Woyke T."/>
            <person name="Bristow J."/>
            <person name="Eisen J.A."/>
            <person name="Markowitz V."/>
            <person name="Hugenholtz P."/>
            <person name="Klenk H.P."/>
            <person name="Kyrpides N.C."/>
        </authorList>
    </citation>
    <scope>NUCLEOTIDE SEQUENCE [LARGE SCALE GENOMIC DNA]</scope>
    <source>
        <strain evidence="2">DSM 14429 / JCM 11212 / NBRC 100878 / IC-017</strain>
    </source>
</reference>